<dbReference type="InterPro" id="IPR051411">
    <property type="entry name" value="Polyketide_trans_af380"/>
</dbReference>
<name>A0A7T4MSB7_9MICC</name>
<dbReference type="Gene3D" id="1.10.10.800">
    <property type="match status" value="1"/>
</dbReference>
<dbReference type="InterPro" id="IPR029058">
    <property type="entry name" value="AB_hydrolase_fold"/>
</dbReference>
<evidence type="ECO:0000256" key="1">
    <source>
        <dbReference type="SAM" id="MobiDB-lite"/>
    </source>
</evidence>
<dbReference type="PANTHER" id="PTHR47751">
    <property type="entry name" value="SUPERFAMILY HYDROLASE, PUTATIVE (AFU_ORTHOLOGUE AFUA_2G16580)-RELATED"/>
    <property type="match status" value="1"/>
</dbReference>
<dbReference type="InterPro" id="IPR002925">
    <property type="entry name" value="Dienelactn_hydro"/>
</dbReference>
<evidence type="ECO:0000313" key="3">
    <source>
        <dbReference type="EMBL" id="QQC58619.1"/>
    </source>
</evidence>
<dbReference type="AlphaFoldDB" id="A0A7T4MSB7"/>
<feature type="compositionally biased region" description="Low complexity" evidence="1">
    <location>
        <begin position="1"/>
        <end position="15"/>
    </location>
</feature>
<organism evidence="3 4">
    <name type="scientific">Rothia kristinae</name>
    <dbReference type="NCBI Taxonomy" id="37923"/>
    <lineage>
        <taxon>Bacteria</taxon>
        <taxon>Bacillati</taxon>
        <taxon>Actinomycetota</taxon>
        <taxon>Actinomycetes</taxon>
        <taxon>Micrococcales</taxon>
        <taxon>Micrococcaceae</taxon>
        <taxon>Rothia</taxon>
    </lineage>
</organism>
<dbReference type="SUPFAM" id="SSF53474">
    <property type="entry name" value="alpha/beta-Hydrolases"/>
    <property type="match status" value="1"/>
</dbReference>
<gene>
    <name evidence="3" type="ORF">I6H58_06340</name>
</gene>
<evidence type="ECO:0000313" key="4">
    <source>
        <dbReference type="Proteomes" id="UP000595221"/>
    </source>
</evidence>
<keyword evidence="3" id="KW-0378">Hydrolase</keyword>
<dbReference type="Gene3D" id="3.40.50.1820">
    <property type="entry name" value="alpha/beta hydrolase"/>
    <property type="match status" value="1"/>
</dbReference>
<feature type="region of interest" description="Disordered" evidence="1">
    <location>
        <begin position="1"/>
        <end position="23"/>
    </location>
</feature>
<sequence>MDGTASASSPGTSAGEDLLSEKKSPEYVGDWQANPWTLVYQGAITANDPGAVNIHPVSYPLDGRRIAANVYTPAGYCPDGRYAAVAVAHPNGGTKEQVSGLFAQRLAQLGYVAIAADAAFQGASEGQPRQTDKPAHRVEDIRGMADFLGTFPGVDAARIGLLGVCGGGGYAIKAAQTDKRFTAVATLSMFNSGLIRRNGMNDSAVDTIGQRLAQAAEARRIEAMGGVVQYLADGTPTQEQIEALPEGSLYREGFEYYLQTHHHPRSSSRYKASSMIDLMAFDARDQVELIDQPLLMMAGSAADTKYMSDDVFARATGTQDKRFHVIEGASHIQTYWVPEYVDDDVEQLRAFFGEHLA</sequence>
<reference evidence="3 4" key="1">
    <citation type="submission" date="2020-12" db="EMBL/GenBank/DDBJ databases">
        <title>FDA dAtabase for Regulatory Grade micrObial Sequences (FDA-ARGOS): Supporting development and validation of Infectious Disease Dx tests.</title>
        <authorList>
            <person name="Sproer C."/>
            <person name="Gronow S."/>
            <person name="Severitt S."/>
            <person name="Schroder I."/>
            <person name="Tallon L."/>
            <person name="Sadzewicz L."/>
            <person name="Zhao X."/>
            <person name="Boylan J."/>
            <person name="Ott S."/>
            <person name="Bowen H."/>
            <person name="Vavikolanu K."/>
            <person name="Mehta A."/>
            <person name="Aluvathingal J."/>
            <person name="Nadendla S."/>
            <person name="Lowell S."/>
            <person name="Myers T."/>
            <person name="Yan Y."/>
            <person name="Sichtig H."/>
        </authorList>
    </citation>
    <scope>NUCLEOTIDE SEQUENCE [LARGE SCALE GENOMIC DNA]</scope>
    <source>
        <strain evidence="3 4">FDAARGOS_1001</strain>
    </source>
</reference>
<evidence type="ECO:0000259" key="2">
    <source>
        <dbReference type="Pfam" id="PF01738"/>
    </source>
</evidence>
<dbReference type="Proteomes" id="UP000595221">
    <property type="component" value="Chromosome"/>
</dbReference>
<proteinExistence type="predicted"/>
<dbReference type="Pfam" id="PF01738">
    <property type="entry name" value="DLH"/>
    <property type="match status" value="1"/>
</dbReference>
<protein>
    <submittedName>
        <fullName evidence="3">Alpha/beta hydrolase</fullName>
    </submittedName>
</protein>
<accession>A0A7T4MSB7</accession>
<dbReference type="EMBL" id="CP066078">
    <property type="protein sequence ID" value="QQC58619.1"/>
    <property type="molecule type" value="Genomic_DNA"/>
</dbReference>
<dbReference type="RefSeq" id="WP_198489691.1">
    <property type="nucleotide sequence ID" value="NZ_CP066078.1"/>
</dbReference>
<dbReference type="PANTHER" id="PTHR47751:SF1">
    <property type="entry name" value="SUPERFAMILY HYDROLASE, PUTATIVE (AFU_ORTHOLOGUE AFUA_2G16580)-RELATED"/>
    <property type="match status" value="1"/>
</dbReference>
<dbReference type="GO" id="GO:0016787">
    <property type="term" value="F:hydrolase activity"/>
    <property type="evidence" value="ECO:0007669"/>
    <property type="project" value="UniProtKB-KW"/>
</dbReference>
<feature type="domain" description="Dienelactone hydrolase" evidence="2">
    <location>
        <begin position="68"/>
        <end position="185"/>
    </location>
</feature>